<dbReference type="InterPro" id="IPR005021">
    <property type="entry name" value="Terminase_largesu-like"/>
</dbReference>
<dbReference type="PANTHER" id="PTHR41287">
    <property type="match status" value="1"/>
</dbReference>
<dbReference type="Gene3D" id="3.30.420.240">
    <property type="match status" value="1"/>
</dbReference>
<dbReference type="GO" id="GO:0004519">
    <property type="term" value="F:endonuclease activity"/>
    <property type="evidence" value="ECO:0007669"/>
    <property type="project" value="InterPro"/>
</dbReference>
<dbReference type="AlphaFoldDB" id="X1EWM0"/>
<dbReference type="EMBL" id="BARU01004560">
    <property type="protein sequence ID" value="GAH21559.1"/>
    <property type="molecule type" value="Genomic_DNA"/>
</dbReference>
<accession>X1EWM0</accession>
<feature type="non-terminal residue" evidence="2">
    <location>
        <position position="1"/>
    </location>
</feature>
<dbReference type="InterPro" id="IPR046462">
    <property type="entry name" value="TerL_nuclease"/>
</dbReference>
<dbReference type="Pfam" id="PF20441">
    <property type="entry name" value="TerL_nuclease"/>
    <property type="match status" value="1"/>
</dbReference>
<feature type="domain" description="Terminase large subunit-like endonuclease" evidence="1">
    <location>
        <begin position="61"/>
        <end position="161"/>
    </location>
</feature>
<sequence length="190" mass="21675">PKIKIPIWVGLDVGYRNDYTAICGVGKIDNKIFSVDHKVYIPTEIEELQFDDVKRYLIELSEIYDIQSLYFDPYQAIQLSQDLRKEKINMVELPQTQGNCIAFSQCLFNLIKSQGINFYESEEFRQSLINCKVIYSTRGWRIVKKSGTKKIDLAISLAMASYGAVTALEESESIIEGKGAGKRPSAEQDW</sequence>
<evidence type="ECO:0000259" key="1">
    <source>
        <dbReference type="Pfam" id="PF20441"/>
    </source>
</evidence>
<proteinExistence type="predicted"/>
<gene>
    <name evidence="2" type="ORF">S03H2_09101</name>
</gene>
<dbReference type="PANTHER" id="PTHR41287:SF1">
    <property type="entry name" value="PROTEIN YMFN"/>
    <property type="match status" value="1"/>
</dbReference>
<protein>
    <recommendedName>
        <fullName evidence="1">Terminase large subunit-like endonuclease domain-containing protein</fullName>
    </recommendedName>
</protein>
<comment type="caution">
    <text evidence="2">The sequence shown here is derived from an EMBL/GenBank/DDBJ whole genome shotgun (WGS) entry which is preliminary data.</text>
</comment>
<evidence type="ECO:0000313" key="2">
    <source>
        <dbReference type="EMBL" id="GAH21559.1"/>
    </source>
</evidence>
<reference evidence="2" key="1">
    <citation type="journal article" date="2014" name="Front. Microbiol.">
        <title>High frequency of phylogenetically diverse reductive dehalogenase-homologous genes in deep subseafloor sedimentary metagenomes.</title>
        <authorList>
            <person name="Kawai M."/>
            <person name="Futagami T."/>
            <person name="Toyoda A."/>
            <person name="Takaki Y."/>
            <person name="Nishi S."/>
            <person name="Hori S."/>
            <person name="Arai W."/>
            <person name="Tsubouchi T."/>
            <person name="Morono Y."/>
            <person name="Uchiyama I."/>
            <person name="Ito T."/>
            <person name="Fujiyama A."/>
            <person name="Inagaki F."/>
            <person name="Takami H."/>
        </authorList>
    </citation>
    <scope>NUCLEOTIDE SEQUENCE</scope>
    <source>
        <strain evidence="2">Expedition CK06-06</strain>
    </source>
</reference>
<organism evidence="2">
    <name type="scientific">marine sediment metagenome</name>
    <dbReference type="NCBI Taxonomy" id="412755"/>
    <lineage>
        <taxon>unclassified sequences</taxon>
        <taxon>metagenomes</taxon>
        <taxon>ecological metagenomes</taxon>
    </lineage>
</organism>
<name>X1EWM0_9ZZZZ</name>